<protein>
    <submittedName>
        <fullName evidence="1">Uncharacterized protein</fullName>
    </submittedName>
</protein>
<accession>A0A3A2ZHV8</accession>
<comment type="caution">
    <text evidence="1">The sequence shown here is derived from an EMBL/GenBank/DDBJ whole genome shotgun (WGS) entry which is preliminary data.</text>
</comment>
<dbReference type="Proteomes" id="UP000266188">
    <property type="component" value="Unassembled WGS sequence"/>
</dbReference>
<sequence length="143" mass="16848">MWKLRILKPSLYMDLAFKDNAWRKRTGLYSKEAKKLEAKRAEFAMQWWNVSYDDYIAGKDIAERDTTCLFDIYRKYMPERARIQETLFREVSLESEEGRQCLHDMVSLCTSTEKVAYYPGFSPLNGLCPICETPMSRYSLDAL</sequence>
<dbReference type="AlphaFoldDB" id="A0A3A2ZHV8"/>
<evidence type="ECO:0000313" key="2">
    <source>
        <dbReference type="Proteomes" id="UP000266188"/>
    </source>
</evidence>
<keyword evidence="2" id="KW-1185">Reference proteome</keyword>
<dbReference type="EMBL" id="MVGC01000159">
    <property type="protein sequence ID" value="RJE22626.1"/>
    <property type="molecule type" value="Genomic_DNA"/>
</dbReference>
<reference evidence="2" key="1">
    <citation type="submission" date="2017-02" db="EMBL/GenBank/DDBJ databases">
        <authorList>
            <person name="Tafer H."/>
            <person name="Lopandic K."/>
        </authorList>
    </citation>
    <scope>NUCLEOTIDE SEQUENCE [LARGE SCALE GENOMIC DNA]</scope>
    <source>
        <strain evidence="2">CBS 366.77</strain>
    </source>
</reference>
<name>A0A3A2ZHV8_9EURO</name>
<gene>
    <name evidence="1" type="ORF">PHISCL_05049</name>
</gene>
<evidence type="ECO:0000313" key="1">
    <source>
        <dbReference type="EMBL" id="RJE22626.1"/>
    </source>
</evidence>
<dbReference type="PANTHER" id="PTHR37535">
    <property type="entry name" value="FLUG DOMAIN PROTEIN"/>
    <property type="match status" value="1"/>
</dbReference>
<organism evidence="1 2">
    <name type="scientific">Aspergillus sclerotialis</name>
    <dbReference type="NCBI Taxonomy" id="2070753"/>
    <lineage>
        <taxon>Eukaryota</taxon>
        <taxon>Fungi</taxon>
        <taxon>Dikarya</taxon>
        <taxon>Ascomycota</taxon>
        <taxon>Pezizomycotina</taxon>
        <taxon>Eurotiomycetes</taxon>
        <taxon>Eurotiomycetidae</taxon>
        <taxon>Eurotiales</taxon>
        <taxon>Aspergillaceae</taxon>
        <taxon>Aspergillus</taxon>
        <taxon>Aspergillus subgen. Polypaecilum</taxon>
    </lineage>
</organism>
<dbReference type="OrthoDB" id="5396328at2759"/>
<dbReference type="STRING" id="2070753.A0A3A2ZHV8"/>
<dbReference type="PANTHER" id="PTHR37535:SF3">
    <property type="entry name" value="FLUG DOMAIN-CONTAINING PROTEIN"/>
    <property type="match status" value="1"/>
</dbReference>
<proteinExistence type="predicted"/>